<dbReference type="RefSeq" id="WP_079547719.1">
    <property type="nucleotide sequence ID" value="NZ_CP117826.1"/>
</dbReference>
<organism evidence="2">
    <name type="scientific">Christensenella massiliensis</name>
    <dbReference type="NCBI Taxonomy" id="1805714"/>
    <lineage>
        <taxon>Bacteria</taxon>
        <taxon>Bacillati</taxon>
        <taxon>Bacillota</taxon>
        <taxon>Clostridia</taxon>
        <taxon>Christensenellales</taxon>
        <taxon>Christensenellaceae</taxon>
        <taxon>Christensenella</taxon>
    </lineage>
</organism>
<evidence type="ECO:0000313" key="2">
    <source>
        <dbReference type="EMBL" id="XCC62478.1"/>
    </source>
</evidence>
<dbReference type="PROSITE" id="PS51257">
    <property type="entry name" value="PROKAR_LIPOPROTEIN"/>
    <property type="match status" value="1"/>
</dbReference>
<dbReference type="AlphaFoldDB" id="A0AAU8A8F0"/>
<keyword evidence="1" id="KW-0732">Signal</keyword>
<evidence type="ECO:0008006" key="3">
    <source>
        <dbReference type="Google" id="ProtNLM"/>
    </source>
</evidence>
<feature type="signal peptide" evidence="1">
    <location>
        <begin position="1"/>
        <end position="20"/>
    </location>
</feature>
<protein>
    <recommendedName>
        <fullName evidence="3">DUF5666 domain-containing protein</fullName>
    </recommendedName>
</protein>
<feature type="chain" id="PRO_5043537799" description="DUF5666 domain-containing protein" evidence="1">
    <location>
        <begin position="21"/>
        <end position="226"/>
    </location>
</feature>
<reference evidence="2" key="1">
    <citation type="submission" date="2023-02" db="EMBL/GenBank/DDBJ databases">
        <title>Gut commensal Christensenella minuta modulates host metabolism via a new class of secondary bile acids.</title>
        <authorList>
            <person name="Liu C."/>
        </authorList>
    </citation>
    <scope>NUCLEOTIDE SEQUENCE</scope>
    <source>
        <strain evidence="2">CA70</strain>
    </source>
</reference>
<sequence>MKKLLLGALALTVCSLFLFAGCAPSSAPSDTDEELTLTAAGTVTDIVSSEDGTASITVDGSGMESDAVYQSMILHVANGTVVEADGKTDTYRDGMIKVGDTVEAYFLPTAPVTASEPPQGTPEKIVVTASGSSSDVQREFQGTITEIDKDNDYLLVYVQSGEDSEPADDLRAVVSSDTVITSESAPEQALSMDDLAVGQAVTVTTDGRMTFSIPPQANALSIVLHS</sequence>
<proteinExistence type="predicted"/>
<accession>A0AAU8A8F0</accession>
<evidence type="ECO:0000256" key="1">
    <source>
        <dbReference type="SAM" id="SignalP"/>
    </source>
</evidence>
<name>A0AAU8A8F0_9FIRM</name>
<dbReference type="EMBL" id="CP117826">
    <property type="protein sequence ID" value="XCC62478.1"/>
    <property type="molecule type" value="Genomic_DNA"/>
</dbReference>
<gene>
    <name evidence="2" type="ORF">PUP29_00665</name>
</gene>